<protein>
    <submittedName>
        <fullName evidence="1">Unannotated protein</fullName>
    </submittedName>
</protein>
<evidence type="ECO:0000313" key="1">
    <source>
        <dbReference type="EMBL" id="CAB4866887.1"/>
    </source>
</evidence>
<accession>A0A6J7D7U3</accession>
<organism evidence="1">
    <name type="scientific">freshwater metagenome</name>
    <dbReference type="NCBI Taxonomy" id="449393"/>
    <lineage>
        <taxon>unclassified sequences</taxon>
        <taxon>metagenomes</taxon>
        <taxon>ecological metagenomes</taxon>
    </lineage>
</organism>
<dbReference type="NCBIfam" id="TIGR04338">
    <property type="entry name" value="HEXXH_Rv0185"/>
    <property type="match status" value="1"/>
</dbReference>
<reference evidence="1" key="1">
    <citation type="submission" date="2020-05" db="EMBL/GenBank/DDBJ databases">
        <authorList>
            <person name="Chiriac C."/>
            <person name="Salcher M."/>
            <person name="Ghai R."/>
            <person name="Kavagutti S V."/>
        </authorList>
    </citation>
    <scope>NUCLEOTIDE SEQUENCE</scope>
</reference>
<sequence>MEGGFPGNGAGVRDVDRALVYSAEDQWSAAIDRGGPIDFFGSRLQLPVQLRFGDFAAAQAYLDRLVSSYPGTPTVALRTRRGAARAHYSQGVIAIPMQAPWACRESVLLHEFAHHLKATDSMSPGDGGADPSGQAAHGATFRGIMVRLAGDMQAPESGLLLRSCYESNGLAVPVYVD</sequence>
<dbReference type="EMBL" id="CAFBLS010000042">
    <property type="protein sequence ID" value="CAB4866887.1"/>
    <property type="molecule type" value="Genomic_DNA"/>
</dbReference>
<proteinExistence type="predicted"/>
<name>A0A6J7D7U3_9ZZZZ</name>
<dbReference type="InterPro" id="IPR027595">
    <property type="entry name" value="CHP04338"/>
</dbReference>
<dbReference type="AlphaFoldDB" id="A0A6J7D7U3"/>
<gene>
    <name evidence="1" type="ORF">UFOPK3402_00496</name>
</gene>